<evidence type="ECO:0000313" key="3">
    <source>
        <dbReference type="Proteomes" id="UP001469553"/>
    </source>
</evidence>
<feature type="compositionally biased region" description="Acidic residues" evidence="1">
    <location>
        <begin position="16"/>
        <end position="35"/>
    </location>
</feature>
<gene>
    <name evidence="2" type="ORF">AMECASPLE_034973</name>
</gene>
<feature type="region of interest" description="Disordered" evidence="1">
    <location>
        <begin position="15"/>
        <end position="92"/>
    </location>
</feature>
<feature type="compositionally biased region" description="Low complexity" evidence="1">
    <location>
        <begin position="52"/>
        <end position="71"/>
    </location>
</feature>
<protein>
    <submittedName>
        <fullName evidence="2">Uncharacterized protein</fullName>
    </submittedName>
</protein>
<feature type="compositionally biased region" description="Basic residues" evidence="1">
    <location>
        <begin position="83"/>
        <end position="92"/>
    </location>
</feature>
<reference evidence="2 3" key="1">
    <citation type="submission" date="2021-06" db="EMBL/GenBank/DDBJ databases">
        <authorList>
            <person name="Palmer J.M."/>
        </authorList>
    </citation>
    <scope>NUCLEOTIDE SEQUENCE [LARGE SCALE GENOMIC DNA]</scope>
    <source>
        <strain evidence="2 3">AS_MEX2019</strain>
        <tissue evidence="2">Muscle</tissue>
    </source>
</reference>
<comment type="caution">
    <text evidence="2">The sequence shown here is derived from an EMBL/GenBank/DDBJ whole genome shotgun (WGS) entry which is preliminary data.</text>
</comment>
<accession>A0ABV1A313</accession>
<name>A0ABV1A313_9TELE</name>
<keyword evidence="3" id="KW-1185">Reference proteome</keyword>
<sequence>MIVFEAVQQLWNNSDVEIEESSDSNEISEAEEEEQSFLMDLVHDQEQAGPSETQRTQPPTTLLEPLSSSLSDYGAEEDEYKPPTHHLRSASRPKGQKIELVLCLIMNKSY</sequence>
<proteinExistence type="predicted"/>
<evidence type="ECO:0000256" key="1">
    <source>
        <dbReference type="SAM" id="MobiDB-lite"/>
    </source>
</evidence>
<dbReference type="EMBL" id="JAHRIP010080317">
    <property type="protein sequence ID" value="MEQ2312805.1"/>
    <property type="molecule type" value="Genomic_DNA"/>
</dbReference>
<organism evidence="2 3">
    <name type="scientific">Ameca splendens</name>
    <dbReference type="NCBI Taxonomy" id="208324"/>
    <lineage>
        <taxon>Eukaryota</taxon>
        <taxon>Metazoa</taxon>
        <taxon>Chordata</taxon>
        <taxon>Craniata</taxon>
        <taxon>Vertebrata</taxon>
        <taxon>Euteleostomi</taxon>
        <taxon>Actinopterygii</taxon>
        <taxon>Neopterygii</taxon>
        <taxon>Teleostei</taxon>
        <taxon>Neoteleostei</taxon>
        <taxon>Acanthomorphata</taxon>
        <taxon>Ovalentaria</taxon>
        <taxon>Atherinomorphae</taxon>
        <taxon>Cyprinodontiformes</taxon>
        <taxon>Goodeidae</taxon>
        <taxon>Ameca</taxon>
    </lineage>
</organism>
<dbReference type="Proteomes" id="UP001469553">
    <property type="component" value="Unassembled WGS sequence"/>
</dbReference>
<evidence type="ECO:0000313" key="2">
    <source>
        <dbReference type="EMBL" id="MEQ2312805.1"/>
    </source>
</evidence>